<sequence length="398" mass="43121">MRKKFSFAIIILILLGIMPGLALSAPQKIRVIPRSSNIIDILWQGNPGESYDIWQSTDGSVWDNIYTTGDYQEYYRVESGIEPYVNYYFLVSTAGTVTDPNNDATVTNSTYVGPAYPPHELKHYLWTDDDNLCADCHNTHTSLSDKLLNQEEVDDLCLTCHDGSMSKYDVLSGMVDTDGAFTTPLQAPGGAFGESNGHSSSSTSGTAVISESKHSLGVMPTEAPGGNPNYAGRELSCVSCHTAHNTPTRATVNYRLIVPSTPEDPDIHVGAYAVTDKVYGVERVNYKWGMNSLCDGCHADYNAPIGAGSTPASGTYQTDGKYRHPVGVAPDDVGMTTTLPLEGTGSSKKMFCLTCHYAHGSTKNTAQSAVGDEDGQTIAVNHLLRKDYWSVCQDCHDK</sequence>
<feature type="region of interest" description="Disordered" evidence="2">
    <location>
        <begin position="188"/>
        <end position="207"/>
    </location>
</feature>
<dbReference type="InterPro" id="IPR036116">
    <property type="entry name" value="FN3_sf"/>
</dbReference>
<dbReference type="RefSeq" id="WP_366921927.1">
    <property type="nucleotide sequence ID" value="NZ_CP121694.1"/>
</dbReference>
<dbReference type="NCBIfam" id="TIGR01905">
    <property type="entry name" value="paired_CXXCH_1"/>
    <property type="match status" value="1"/>
</dbReference>
<dbReference type="AlphaFoldDB" id="A0AAU0UPJ4"/>
<evidence type="ECO:0000259" key="3">
    <source>
        <dbReference type="Pfam" id="PF09699"/>
    </source>
</evidence>
<name>A0AAU0UPJ4_9FIRM</name>
<dbReference type="InterPro" id="IPR036280">
    <property type="entry name" value="Multihaem_cyt_sf"/>
</dbReference>
<dbReference type="Pfam" id="PF09699">
    <property type="entry name" value="Paired_CXXCH_1"/>
    <property type="match status" value="1"/>
</dbReference>
<dbReference type="PANTHER" id="PTHR35038">
    <property type="entry name" value="DISSIMILATORY SULFITE REDUCTASE SIRA"/>
    <property type="match status" value="1"/>
</dbReference>
<proteinExistence type="predicted"/>
<evidence type="ECO:0000313" key="5">
    <source>
        <dbReference type="Proteomes" id="UP001329915"/>
    </source>
</evidence>
<evidence type="ECO:0000256" key="1">
    <source>
        <dbReference type="ARBA" id="ARBA00022729"/>
    </source>
</evidence>
<evidence type="ECO:0000313" key="4">
    <source>
        <dbReference type="EMBL" id="WRO22518.1"/>
    </source>
</evidence>
<dbReference type="KEGG" id="dbc:MFMK1_002349"/>
<dbReference type="Proteomes" id="UP001329915">
    <property type="component" value="Chromosome"/>
</dbReference>
<protein>
    <recommendedName>
        <fullName evidence="3">Doubled CXXCH motif domain-containing protein</fullName>
    </recommendedName>
</protein>
<reference evidence="4 5" key="1">
    <citation type="submission" date="2023-04" db="EMBL/GenBank/DDBJ databases">
        <authorList>
            <person name="Hsu D."/>
        </authorList>
    </citation>
    <scope>NUCLEOTIDE SEQUENCE [LARGE SCALE GENOMIC DNA]</scope>
    <source>
        <strain evidence="4 5">MK1</strain>
    </source>
</reference>
<feature type="domain" description="Doubled CXXCH motif" evidence="3">
    <location>
        <begin position="130"/>
        <end position="164"/>
    </location>
</feature>
<dbReference type="EMBL" id="CP121694">
    <property type="protein sequence ID" value="WRO22518.1"/>
    <property type="molecule type" value="Genomic_DNA"/>
</dbReference>
<accession>A0AAU0UPJ4</accession>
<keyword evidence="5" id="KW-1185">Reference proteome</keyword>
<dbReference type="SUPFAM" id="SSF48695">
    <property type="entry name" value="Multiheme cytochromes"/>
    <property type="match status" value="1"/>
</dbReference>
<feature type="compositionally biased region" description="Low complexity" evidence="2">
    <location>
        <begin position="193"/>
        <end position="207"/>
    </location>
</feature>
<keyword evidence="1" id="KW-0732">Signal</keyword>
<organism evidence="4 5">
    <name type="scientific">Metallumcola ferriviriculae</name>
    <dbReference type="NCBI Taxonomy" id="3039180"/>
    <lineage>
        <taxon>Bacteria</taxon>
        <taxon>Bacillati</taxon>
        <taxon>Bacillota</taxon>
        <taxon>Clostridia</taxon>
        <taxon>Neomoorellales</taxon>
        <taxon>Desulfitibacteraceae</taxon>
        <taxon>Metallumcola</taxon>
    </lineage>
</organism>
<dbReference type="SUPFAM" id="SSF49265">
    <property type="entry name" value="Fibronectin type III"/>
    <property type="match status" value="1"/>
</dbReference>
<evidence type="ECO:0000256" key="2">
    <source>
        <dbReference type="SAM" id="MobiDB-lite"/>
    </source>
</evidence>
<gene>
    <name evidence="4" type="ORF">MFMK1_002349</name>
</gene>
<dbReference type="CDD" id="cd00063">
    <property type="entry name" value="FN3"/>
    <property type="match status" value="1"/>
</dbReference>
<dbReference type="InterPro" id="IPR051829">
    <property type="entry name" value="Multiheme_Cytochr_ET"/>
</dbReference>
<dbReference type="InterPro" id="IPR003961">
    <property type="entry name" value="FN3_dom"/>
</dbReference>
<dbReference type="InterPro" id="IPR010177">
    <property type="entry name" value="Paired_CXXCH_1"/>
</dbReference>